<accession>Q7RGG1</accession>
<reference evidence="1 2" key="1">
    <citation type="journal article" date="2002" name="Nature">
        <title>Genome sequence and comparative analysis of the model rodent malaria parasite Plasmodium yoelii yoelii.</title>
        <authorList>
            <person name="Carlton J.M."/>
            <person name="Angiuoli S.V."/>
            <person name="Suh B.B."/>
            <person name="Kooij T.W."/>
            <person name="Pertea M."/>
            <person name="Silva J.C."/>
            <person name="Ermolaeva M.D."/>
            <person name="Allen J.E."/>
            <person name="Selengut J.D."/>
            <person name="Koo H.L."/>
            <person name="Peterson J.D."/>
            <person name="Pop M."/>
            <person name="Kosack D.S."/>
            <person name="Shumway M.F."/>
            <person name="Bidwell S.L."/>
            <person name="Shallom S.J."/>
            <person name="van Aken S.E."/>
            <person name="Riedmuller S.B."/>
            <person name="Feldblyum T.V."/>
            <person name="Cho J.K."/>
            <person name="Quackenbush J."/>
            <person name="Sedegah M."/>
            <person name="Shoaibi A."/>
            <person name="Cummings L.M."/>
            <person name="Florens L."/>
            <person name="Yates J.R."/>
            <person name="Raine J.D."/>
            <person name="Sinden R.E."/>
            <person name="Harris M.A."/>
            <person name="Cunningham D.A."/>
            <person name="Preiser P.R."/>
            <person name="Bergman L.W."/>
            <person name="Vaidya A.B."/>
            <person name="van Lin L.H."/>
            <person name="Janse C.J."/>
            <person name="Waters A.P."/>
            <person name="Smith H.O."/>
            <person name="White O.R."/>
            <person name="Salzberg S.L."/>
            <person name="Venter J.C."/>
            <person name="Fraser C.M."/>
            <person name="Hoffman S.L."/>
            <person name="Gardner M.J."/>
            <person name="Carucci D.J."/>
        </authorList>
    </citation>
    <scope>NUCLEOTIDE SEQUENCE [LARGE SCALE GENOMIC DNA]</scope>
    <source>
        <strain evidence="1 2">17XNL</strain>
    </source>
</reference>
<evidence type="ECO:0000313" key="1">
    <source>
        <dbReference type="EMBL" id="EAA16243.1"/>
    </source>
</evidence>
<dbReference type="EMBL" id="AABL01001328">
    <property type="protein sequence ID" value="EAA16243.1"/>
    <property type="molecule type" value="Genomic_DNA"/>
</dbReference>
<evidence type="ECO:0000313" key="2">
    <source>
        <dbReference type="Proteomes" id="UP000008553"/>
    </source>
</evidence>
<organism evidence="1 2">
    <name type="scientific">Plasmodium yoelii yoelii</name>
    <dbReference type="NCBI Taxonomy" id="73239"/>
    <lineage>
        <taxon>Eukaryota</taxon>
        <taxon>Sar</taxon>
        <taxon>Alveolata</taxon>
        <taxon>Apicomplexa</taxon>
        <taxon>Aconoidasida</taxon>
        <taxon>Haemosporida</taxon>
        <taxon>Plasmodiidae</taxon>
        <taxon>Plasmodium</taxon>
        <taxon>Plasmodium (Vinckeia)</taxon>
    </lineage>
</organism>
<dbReference type="InParanoid" id="Q7RGG1"/>
<gene>
    <name evidence="1" type="ORF">PY04386</name>
</gene>
<comment type="caution">
    <text evidence="1">The sequence shown here is derived from an EMBL/GenBank/DDBJ whole genome shotgun (WGS) entry which is preliminary data.</text>
</comment>
<protein>
    <submittedName>
        <fullName evidence="1">Uncharacterized protein</fullName>
    </submittedName>
</protein>
<sequence>MNNEPFTFNANAPVYYPGTPYNVESQTEISEQNEISGQNEIISENINDGDSIADVENKISKMCLTPEKNEEIEVAKVEKEIQEDKGIDKKVSLVQVDSRPHLNIIIYWSCRCWKINSMWKYFVYFRIC</sequence>
<keyword evidence="2" id="KW-1185">Reference proteome</keyword>
<dbReference type="PaxDb" id="73239-Q7RGG1"/>
<proteinExistence type="predicted"/>
<dbReference type="Proteomes" id="UP000008553">
    <property type="component" value="Unassembled WGS sequence"/>
</dbReference>
<name>Q7RGG1_PLAYO</name>
<dbReference type="AlphaFoldDB" id="Q7RGG1"/>